<evidence type="ECO:0000313" key="3">
    <source>
        <dbReference type="Proteomes" id="UP000677054"/>
    </source>
</evidence>
<feature type="region of interest" description="Disordered" evidence="1">
    <location>
        <begin position="302"/>
        <end position="326"/>
    </location>
</feature>
<dbReference type="EMBL" id="CAJPEV010000651">
    <property type="protein sequence ID" value="CAG0887242.1"/>
    <property type="molecule type" value="Genomic_DNA"/>
</dbReference>
<gene>
    <name evidence="2" type="ORF">DSTB1V02_LOCUS4395</name>
</gene>
<organism evidence="2">
    <name type="scientific">Darwinula stevensoni</name>
    <dbReference type="NCBI Taxonomy" id="69355"/>
    <lineage>
        <taxon>Eukaryota</taxon>
        <taxon>Metazoa</taxon>
        <taxon>Ecdysozoa</taxon>
        <taxon>Arthropoda</taxon>
        <taxon>Crustacea</taxon>
        <taxon>Oligostraca</taxon>
        <taxon>Ostracoda</taxon>
        <taxon>Podocopa</taxon>
        <taxon>Podocopida</taxon>
        <taxon>Darwinulocopina</taxon>
        <taxon>Darwinuloidea</taxon>
        <taxon>Darwinulidae</taxon>
        <taxon>Darwinula</taxon>
    </lineage>
</organism>
<name>A0A7R9A379_9CRUS</name>
<evidence type="ECO:0000256" key="1">
    <source>
        <dbReference type="SAM" id="MobiDB-lite"/>
    </source>
</evidence>
<evidence type="ECO:0000313" key="2">
    <source>
        <dbReference type="EMBL" id="CAD7244501.1"/>
    </source>
</evidence>
<feature type="compositionally biased region" description="Basic and acidic residues" evidence="1">
    <location>
        <begin position="110"/>
        <end position="123"/>
    </location>
</feature>
<dbReference type="EMBL" id="LR900168">
    <property type="protein sequence ID" value="CAD7244501.1"/>
    <property type="molecule type" value="Genomic_DNA"/>
</dbReference>
<sequence>MANRYREKQKDPHQGSTLRIHSERSIIRIHNKDPQRRRTGPYRADRVTRNDPTACHLSHAYLYAIVKRDLAIRICLGNPLVLYRVSFVLWRGSFVGGHLAGYCAAAARDDGRGAGKDGDRPDPRGSSTYFDTGGYKDNLGIRRIIFIPGQRRRSEWKRQIADDQDRSGVPDFLRDSGEVDLAGAESVSDIVHLELVCIFTKFYSNLTARAFLDGNPKVHGAPIESNRLRQKRQSKKKAELRRLIVTRLVCDGLYVHGLYVNGLYVENRRCGQQPPRLRLHHAFVDEVLKILTAPRYGGMMRSPSHLTNYDDVRGDPRSRSPAEELDASRATAGLAVPFDQSEAFPLKHGGGLGVSRSSPAGCRARGVEVGAGRGGAGRGGFRPVQCSDAVEFSNQWIRYFSTYASAGPDREDLETLRYSATDESIGRDGTKRPVITTPL</sequence>
<dbReference type="Proteomes" id="UP000677054">
    <property type="component" value="Unassembled WGS sequence"/>
</dbReference>
<keyword evidence="3" id="KW-1185">Reference proteome</keyword>
<feature type="compositionally biased region" description="Basic and acidic residues" evidence="1">
    <location>
        <begin position="308"/>
        <end position="322"/>
    </location>
</feature>
<dbReference type="AlphaFoldDB" id="A0A7R9A379"/>
<feature type="region of interest" description="Disordered" evidence="1">
    <location>
        <begin position="110"/>
        <end position="129"/>
    </location>
</feature>
<protein>
    <submittedName>
        <fullName evidence="2">Uncharacterized protein</fullName>
    </submittedName>
</protein>
<proteinExistence type="predicted"/>
<reference evidence="2" key="1">
    <citation type="submission" date="2020-11" db="EMBL/GenBank/DDBJ databases">
        <authorList>
            <person name="Tran Van P."/>
        </authorList>
    </citation>
    <scope>NUCLEOTIDE SEQUENCE</scope>
</reference>
<accession>A0A7R9A379</accession>